<organism evidence="1">
    <name type="scientific">Myoviridae sp. ctA4D8</name>
    <dbReference type="NCBI Taxonomy" id="2823535"/>
    <lineage>
        <taxon>Viruses</taxon>
        <taxon>Duplodnaviria</taxon>
        <taxon>Heunggongvirae</taxon>
        <taxon>Uroviricota</taxon>
        <taxon>Caudoviricetes</taxon>
    </lineage>
</organism>
<name>A0A8S5L6P4_9CAUD</name>
<proteinExistence type="predicted"/>
<dbReference type="EMBL" id="BK014643">
    <property type="protein sequence ID" value="DAD65446.1"/>
    <property type="molecule type" value="Genomic_DNA"/>
</dbReference>
<protein>
    <submittedName>
        <fullName evidence="1">Uncharacterized protein</fullName>
    </submittedName>
</protein>
<evidence type="ECO:0000313" key="1">
    <source>
        <dbReference type="EMBL" id="DAD65446.1"/>
    </source>
</evidence>
<reference evidence="1" key="1">
    <citation type="journal article" date="2021" name="Proc. Natl. Acad. Sci. U.S.A.">
        <title>A Catalog of Tens of Thousands of Viruses from Human Metagenomes Reveals Hidden Associations with Chronic Diseases.</title>
        <authorList>
            <person name="Tisza M.J."/>
            <person name="Buck C.B."/>
        </authorList>
    </citation>
    <scope>NUCLEOTIDE SEQUENCE</scope>
    <source>
        <strain evidence="1">CtA4D8</strain>
    </source>
</reference>
<sequence length="33" mass="4015">MTPSKYPAMIFELFNHLQNENFKSFLNIQHNFL</sequence>
<accession>A0A8S5L6P4</accession>